<dbReference type="GO" id="GO:0044550">
    <property type="term" value="P:secondary metabolite biosynthetic process"/>
    <property type="evidence" value="ECO:0007669"/>
    <property type="project" value="TreeGrafter"/>
</dbReference>
<comment type="caution">
    <text evidence="2">The sequence shown here is derived from an EMBL/GenBank/DDBJ whole genome shotgun (WGS) entry which is preliminary data.</text>
</comment>
<accession>A0A1V3ZZZ3</accession>
<dbReference type="GO" id="GO:0043041">
    <property type="term" value="P:amino acid activation for nonribosomal peptide biosynthetic process"/>
    <property type="evidence" value="ECO:0007669"/>
    <property type="project" value="TreeGrafter"/>
</dbReference>
<dbReference type="GO" id="GO:0003824">
    <property type="term" value="F:catalytic activity"/>
    <property type="evidence" value="ECO:0007669"/>
    <property type="project" value="InterPro"/>
</dbReference>
<dbReference type="AlphaFoldDB" id="A0A1V3ZZZ3"/>
<sequence>MIPLSFAQRRLWFLQQFEGISATYNIPVALRFAGALDPAVLVASLRDVIARHESLRTLFVQDTDGNPFQQVVPADEVEFDVPVHGITPDEVDDAVARVAGHRFDLSSRVPIRAELFRCGPDTHVLALVMHHSAVDGESMGPLVRDLSAAYTARLAGGEPQWEELPVQYTDYALWQREVLGDESDPHSELSGQLAYWKEELSGAPQPLTPPADHVRPPVPSHEGGLVEFAVEPADWAAVERLARAHEASPPMVLQAALAVLLSRLGCGD</sequence>
<dbReference type="GO" id="GO:0008610">
    <property type="term" value="P:lipid biosynthetic process"/>
    <property type="evidence" value="ECO:0007669"/>
    <property type="project" value="UniProtKB-ARBA"/>
</dbReference>
<dbReference type="GO" id="GO:0031177">
    <property type="term" value="F:phosphopantetheine binding"/>
    <property type="evidence" value="ECO:0007669"/>
    <property type="project" value="TreeGrafter"/>
</dbReference>
<evidence type="ECO:0000313" key="3">
    <source>
        <dbReference type="Proteomes" id="UP000190539"/>
    </source>
</evidence>
<feature type="non-terminal residue" evidence="2">
    <location>
        <position position="268"/>
    </location>
</feature>
<organism evidence="2 3">
    <name type="scientific">Streptomyces tsukubensis</name>
    <dbReference type="NCBI Taxonomy" id="83656"/>
    <lineage>
        <taxon>Bacteria</taxon>
        <taxon>Bacillati</taxon>
        <taxon>Actinomycetota</taxon>
        <taxon>Actinomycetes</taxon>
        <taxon>Kitasatosporales</taxon>
        <taxon>Streptomycetaceae</taxon>
        <taxon>Streptomyces</taxon>
    </lineage>
</organism>
<dbReference type="SUPFAM" id="SSF52777">
    <property type="entry name" value="CoA-dependent acyltransferases"/>
    <property type="match status" value="2"/>
</dbReference>
<evidence type="ECO:0000259" key="1">
    <source>
        <dbReference type="Pfam" id="PF00668"/>
    </source>
</evidence>
<dbReference type="InterPro" id="IPR001242">
    <property type="entry name" value="Condensation_dom"/>
</dbReference>
<dbReference type="Gene3D" id="3.30.559.30">
    <property type="entry name" value="Nonribosomal peptide synthetase, condensation domain"/>
    <property type="match status" value="1"/>
</dbReference>
<dbReference type="GO" id="GO:0005829">
    <property type="term" value="C:cytosol"/>
    <property type="evidence" value="ECO:0007669"/>
    <property type="project" value="TreeGrafter"/>
</dbReference>
<dbReference type="InterPro" id="IPR023213">
    <property type="entry name" value="CAT-like_dom_sf"/>
</dbReference>
<dbReference type="Pfam" id="PF00668">
    <property type="entry name" value="Condensation"/>
    <property type="match status" value="1"/>
</dbReference>
<proteinExistence type="predicted"/>
<reference evidence="2 3" key="1">
    <citation type="submission" date="2017-02" db="EMBL/GenBank/DDBJ databases">
        <title>Draft Genome Sequence of Streptomyces tsukubaensis F601, a Producer of the immunosuppressant tacrolimus FK506.</title>
        <authorList>
            <person name="Zong G."/>
            <person name="Zhong C."/>
            <person name="Fu J."/>
            <person name="Qin R."/>
            <person name="Cao G."/>
        </authorList>
    </citation>
    <scope>NUCLEOTIDE SEQUENCE [LARGE SCALE GENOMIC DNA]</scope>
    <source>
        <strain evidence="2 3">F601</strain>
    </source>
</reference>
<gene>
    <name evidence="2" type="ORF">B1H18_33410</name>
</gene>
<dbReference type="Gene3D" id="3.30.559.10">
    <property type="entry name" value="Chloramphenicol acetyltransferase-like domain"/>
    <property type="match status" value="1"/>
</dbReference>
<dbReference type="STRING" id="83656.B1H18_33410"/>
<feature type="domain" description="Condensation" evidence="1">
    <location>
        <begin position="1"/>
        <end position="265"/>
    </location>
</feature>
<dbReference type="Proteomes" id="UP000190539">
    <property type="component" value="Unassembled WGS sequence"/>
</dbReference>
<keyword evidence="3" id="KW-1185">Reference proteome</keyword>
<dbReference type="PANTHER" id="PTHR45527">
    <property type="entry name" value="NONRIBOSOMAL PEPTIDE SYNTHETASE"/>
    <property type="match status" value="1"/>
</dbReference>
<evidence type="ECO:0000313" key="2">
    <source>
        <dbReference type="EMBL" id="OON71562.1"/>
    </source>
</evidence>
<dbReference type="EMBL" id="MVFC01000054">
    <property type="protein sequence ID" value="OON71562.1"/>
    <property type="molecule type" value="Genomic_DNA"/>
</dbReference>
<name>A0A1V3ZZZ3_9ACTN</name>
<dbReference type="PANTHER" id="PTHR45527:SF1">
    <property type="entry name" value="FATTY ACID SYNTHASE"/>
    <property type="match status" value="1"/>
</dbReference>
<protein>
    <submittedName>
        <fullName evidence="2">Nonribosomal peptide synthase</fullName>
    </submittedName>
</protein>